<protein>
    <recommendedName>
        <fullName evidence="3">BEN domain-containing protein</fullName>
    </recommendedName>
</protein>
<accession>A0AAV6GCG3</accession>
<keyword evidence="2" id="KW-1185">Reference proteome</keyword>
<proteinExistence type="predicted"/>
<name>A0AAV6GCG3_9TELE</name>
<organism evidence="1 2">
    <name type="scientific">Alosa alosa</name>
    <name type="common">allis shad</name>
    <dbReference type="NCBI Taxonomy" id="278164"/>
    <lineage>
        <taxon>Eukaryota</taxon>
        <taxon>Metazoa</taxon>
        <taxon>Chordata</taxon>
        <taxon>Craniata</taxon>
        <taxon>Vertebrata</taxon>
        <taxon>Euteleostomi</taxon>
        <taxon>Actinopterygii</taxon>
        <taxon>Neopterygii</taxon>
        <taxon>Teleostei</taxon>
        <taxon>Clupei</taxon>
        <taxon>Clupeiformes</taxon>
        <taxon>Clupeoidei</taxon>
        <taxon>Clupeidae</taxon>
        <taxon>Alosa</taxon>
    </lineage>
</organism>
<gene>
    <name evidence="1" type="ORF">AALO_G00183690</name>
</gene>
<reference evidence="1" key="1">
    <citation type="submission" date="2020-10" db="EMBL/GenBank/DDBJ databases">
        <title>Chromosome-scale genome assembly of the Allis shad, Alosa alosa.</title>
        <authorList>
            <person name="Margot Z."/>
            <person name="Christophe K."/>
            <person name="Cabau C."/>
            <person name="Louis A."/>
            <person name="Berthelot C."/>
            <person name="Parey E."/>
            <person name="Roest Crollius H."/>
            <person name="Montfort J."/>
            <person name="Robinson-Rechavi M."/>
            <person name="Bucao C."/>
            <person name="Bouchez O."/>
            <person name="Gislard M."/>
            <person name="Lluch J."/>
            <person name="Milhes M."/>
            <person name="Lampietro C."/>
            <person name="Lopez Roques C."/>
            <person name="Donnadieu C."/>
            <person name="Braasch I."/>
            <person name="Desvignes T."/>
            <person name="Postlethwait J."/>
            <person name="Bobe J."/>
            <person name="Guiguen Y."/>
        </authorList>
    </citation>
    <scope>NUCLEOTIDE SEQUENCE</scope>
    <source>
        <strain evidence="1">M-15738</strain>
        <tissue evidence="1">Blood</tissue>
    </source>
</reference>
<evidence type="ECO:0008006" key="3">
    <source>
        <dbReference type="Google" id="ProtNLM"/>
    </source>
</evidence>
<dbReference type="EMBL" id="JADWDJ010000013">
    <property type="protein sequence ID" value="KAG5271757.1"/>
    <property type="molecule type" value="Genomic_DNA"/>
</dbReference>
<dbReference type="AlphaFoldDB" id="A0AAV6GCG3"/>
<comment type="caution">
    <text evidence="1">The sequence shown here is derived from an EMBL/GenBank/DDBJ whole genome shotgun (WGS) entry which is preliminary data.</text>
</comment>
<sequence length="794" mass="90063">MDQLFAGSEPHGKLSLQLPLWGSIGDGGNNMDPALTHTEMEVAVNCLPRNEDEPLDLIMLQKIVAESDARAKYWSTITMDLLNTCTKVIQSANRDRQWFVHVVQQIEKTMRTAVHQQEDMKSHSQEAHVSCPSILKISSDKKETGSDDERYGLKTLVEDCRSRLGSLERVVWQLTKKVDMVLDMPQDMVMSLSHDCRLRNSSPKASPGMCSSVGNSIESSTCIHDIRDIRHIRVYKDSAVQVPVELTDIKVEGMVTSRQSPDHITKSEAMERNVSTLATHDAELISADILQATATPDSRFEMMEEGVLPDSQLCPPAVMKYEQRFQMITETKDQKNNMNLQHAGSYFVESNVCKHLEVAESLKSEVKEVAETEVKEIAEAKLMSSDILLATATPDSRFEMMEEGLLPDSQLCPPAVMKYEQRHEIITETKVQENNKHLQLELLKSPAVDEKVGEVTSEALQLLPDPEDFMLADIVEDHVCDHFEVAESHTSQKYEQQLEMITETQMEVGEAKLMSSDVLLLTPTNQATDQGFDISTKAQAHELKVKHRQTSQPSPNYHQCRDTAEMKYLLKQFETATPDGRFEMMEGGLLLDSELYPPAVPMYEQRIEIITETEKAAGDASCKHRKIMQKTPHHQVPKQPIVPQVKNRQGHKKPRNSWTLEVQKLVHSVVNELWRIYDLGAGPKVLSGLPKPCPSKGFLQSLSCTHLLKTSIRRSYGKHIYGLCWEILQGIYPKGSDTGPAWYKPRPQDDVRKIKSFHDVQDYITRKVFRLSGMQTPKYMEKIQFHFEHVITTF</sequence>
<evidence type="ECO:0000313" key="1">
    <source>
        <dbReference type="EMBL" id="KAG5271757.1"/>
    </source>
</evidence>
<evidence type="ECO:0000313" key="2">
    <source>
        <dbReference type="Proteomes" id="UP000823561"/>
    </source>
</evidence>
<dbReference type="Proteomes" id="UP000823561">
    <property type="component" value="Chromosome 13"/>
</dbReference>